<organism evidence="2">
    <name type="scientific">Tanacetum cinerariifolium</name>
    <name type="common">Dalmatian daisy</name>
    <name type="synonym">Chrysanthemum cinerariifolium</name>
    <dbReference type="NCBI Taxonomy" id="118510"/>
    <lineage>
        <taxon>Eukaryota</taxon>
        <taxon>Viridiplantae</taxon>
        <taxon>Streptophyta</taxon>
        <taxon>Embryophyta</taxon>
        <taxon>Tracheophyta</taxon>
        <taxon>Spermatophyta</taxon>
        <taxon>Magnoliopsida</taxon>
        <taxon>eudicotyledons</taxon>
        <taxon>Gunneridae</taxon>
        <taxon>Pentapetalae</taxon>
        <taxon>asterids</taxon>
        <taxon>campanulids</taxon>
        <taxon>Asterales</taxon>
        <taxon>Asteraceae</taxon>
        <taxon>Asteroideae</taxon>
        <taxon>Anthemideae</taxon>
        <taxon>Anthemidinae</taxon>
        <taxon>Tanacetum</taxon>
    </lineage>
</organism>
<dbReference type="SMART" id="SM00979">
    <property type="entry name" value="TIFY"/>
    <property type="match status" value="1"/>
</dbReference>
<reference evidence="2" key="1">
    <citation type="journal article" date="2019" name="Sci. Rep.">
        <title>Draft genome of Tanacetum cinerariifolium, the natural source of mosquito coil.</title>
        <authorList>
            <person name="Yamashiro T."/>
            <person name="Shiraishi A."/>
            <person name="Satake H."/>
            <person name="Nakayama K."/>
        </authorList>
    </citation>
    <scope>NUCLEOTIDE SEQUENCE</scope>
</reference>
<dbReference type="Pfam" id="PF06200">
    <property type="entry name" value="tify"/>
    <property type="match status" value="1"/>
</dbReference>
<dbReference type="PROSITE" id="PS51320">
    <property type="entry name" value="TIFY"/>
    <property type="match status" value="1"/>
</dbReference>
<gene>
    <name evidence="2" type="ORF">Tci_055895</name>
</gene>
<dbReference type="AlphaFoldDB" id="A0A6L2NEJ2"/>
<evidence type="ECO:0000259" key="1">
    <source>
        <dbReference type="PROSITE" id="PS51320"/>
    </source>
</evidence>
<proteinExistence type="predicted"/>
<dbReference type="EMBL" id="BKCJ010008777">
    <property type="protein sequence ID" value="GEU83917.1"/>
    <property type="molecule type" value="Genomic_DNA"/>
</dbReference>
<protein>
    <recommendedName>
        <fullName evidence="1">Tify domain-containing protein</fullName>
    </recommendedName>
</protein>
<name>A0A6L2NEJ2_TANCI</name>
<feature type="domain" description="Tify" evidence="1">
    <location>
        <begin position="2"/>
        <end position="37"/>
    </location>
</feature>
<accession>A0A6L2NEJ2</accession>
<dbReference type="InterPro" id="IPR010399">
    <property type="entry name" value="Tify_dom"/>
</dbReference>
<evidence type="ECO:0000313" key="2">
    <source>
        <dbReference type="EMBL" id="GEU83917.1"/>
    </source>
</evidence>
<comment type="caution">
    <text evidence="2">The sequence shown here is derived from an EMBL/GenBank/DDBJ whole genome shotgun (WGS) entry which is preliminary data.</text>
</comment>
<sequence length="138" mass="15420">MTDEEKGQMTIFYSGKVNVYNEVPAEKLAASPLQFPPEAPVDGTGNSSIIRENIQDLRLHCDTLGVDGLKLLHNGTCLQGRQDHGRGTCACSNTWSMQMTYYSLYDETIHLISSCLWPLPLVQKCIELWNSGWLGSRL</sequence>